<dbReference type="EMBL" id="KZ613492">
    <property type="protein sequence ID" value="PMD18892.1"/>
    <property type="molecule type" value="Genomic_DNA"/>
</dbReference>
<name>A0A2J6PXX6_9HELO</name>
<dbReference type="OrthoDB" id="2157530at2759"/>
<dbReference type="InterPro" id="IPR052895">
    <property type="entry name" value="HetReg/Transcr_Mod"/>
</dbReference>
<evidence type="ECO:0000313" key="3">
    <source>
        <dbReference type="Proteomes" id="UP000235672"/>
    </source>
</evidence>
<organism evidence="2 3">
    <name type="scientific">Hyaloscypha hepaticicola</name>
    <dbReference type="NCBI Taxonomy" id="2082293"/>
    <lineage>
        <taxon>Eukaryota</taxon>
        <taxon>Fungi</taxon>
        <taxon>Dikarya</taxon>
        <taxon>Ascomycota</taxon>
        <taxon>Pezizomycotina</taxon>
        <taxon>Leotiomycetes</taxon>
        <taxon>Helotiales</taxon>
        <taxon>Hyaloscyphaceae</taxon>
        <taxon>Hyaloscypha</taxon>
    </lineage>
</organism>
<evidence type="ECO:0000259" key="1">
    <source>
        <dbReference type="Pfam" id="PF06985"/>
    </source>
</evidence>
<protein>
    <submittedName>
        <fullName evidence="2">Heterokaryon incompatibility</fullName>
    </submittedName>
</protein>
<feature type="domain" description="Heterokaryon incompatibility" evidence="1">
    <location>
        <begin position="1"/>
        <end position="84"/>
    </location>
</feature>
<dbReference type="PANTHER" id="PTHR24148:SF64">
    <property type="entry name" value="HETEROKARYON INCOMPATIBILITY DOMAIN-CONTAINING PROTEIN"/>
    <property type="match status" value="1"/>
</dbReference>
<reference evidence="2 3" key="1">
    <citation type="submission" date="2016-05" db="EMBL/GenBank/DDBJ databases">
        <title>A degradative enzymes factory behind the ericoid mycorrhizal symbiosis.</title>
        <authorList>
            <consortium name="DOE Joint Genome Institute"/>
            <person name="Martino E."/>
            <person name="Morin E."/>
            <person name="Grelet G."/>
            <person name="Kuo A."/>
            <person name="Kohler A."/>
            <person name="Daghino S."/>
            <person name="Barry K."/>
            <person name="Choi C."/>
            <person name="Cichocki N."/>
            <person name="Clum A."/>
            <person name="Copeland A."/>
            <person name="Hainaut M."/>
            <person name="Haridas S."/>
            <person name="Labutti K."/>
            <person name="Lindquist E."/>
            <person name="Lipzen A."/>
            <person name="Khouja H.-R."/>
            <person name="Murat C."/>
            <person name="Ohm R."/>
            <person name="Olson A."/>
            <person name="Spatafora J."/>
            <person name="Veneault-Fourrey C."/>
            <person name="Henrissat B."/>
            <person name="Grigoriev I."/>
            <person name="Martin F."/>
            <person name="Perotto S."/>
        </authorList>
    </citation>
    <scope>NUCLEOTIDE SEQUENCE [LARGE SCALE GENOMIC DNA]</scope>
    <source>
        <strain evidence="2 3">UAMH 7357</strain>
    </source>
</reference>
<evidence type="ECO:0000313" key="2">
    <source>
        <dbReference type="EMBL" id="PMD18892.1"/>
    </source>
</evidence>
<dbReference type="InterPro" id="IPR010730">
    <property type="entry name" value="HET"/>
</dbReference>
<feature type="non-terminal residue" evidence="2">
    <location>
        <position position="87"/>
    </location>
</feature>
<dbReference type="Proteomes" id="UP000235672">
    <property type="component" value="Unassembled WGS sequence"/>
</dbReference>
<dbReference type="PANTHER" id="PTHR24148">
    <property type="entry name" value="ANKYRIN REPEAT DOMAIN-CONTAINING PROTEIN 39 HOMOLOG-RELATED"/>
    <property type="match status" value="1"/>
</dbReference>
<gene>
    <name evidence="2" type="ORF">NA56DRAFT_551829</name>
</gene>
<feature type="non-terminal residue" evidence="2">
    <location>
        <position position="1"/>
    </location>
</feature>
<proteinExistence type="predicted"/>
<sequence length="87" mass="10086">YTALSYVWDPPTLTAQISIDNLPISITSSVHTALLALRSPYEYPYLWIDQICINQDNIQEKTEQVKLIREIYHNAERTIAWLGPRPD</sequence>
<dbReference type="AlphaFoldDB" id="A0A2J6PXX6"/>
<dbReference type="Pfam" id="PF06985">
    <property type="entry name" value="HET"/>
    <property type="match status" value="1"/>
</dbReference>
<accession>A0A2J6PXX6</accession>
<dbReference type="STRING" id="1745343.A0A2J6PXX6"/>
<keyword evidence="3" id="KW-1185">Reference proteome</keyword>